<gene>
    <name evidence="2" type="ORF">PC9H_002284</name>
</gene>
<comment type="caution">
    <text evidence="2">The sequence shown here is derived from an EMBL/GenBank/DDBJ whole genome shotgun (WGS) entry which is preliminary data.</text>
</comment>
<keyword evidence="3" id="KW-1185">Reference proteome</keyword>
<dbReference type="VEuPathDB" id="FungiDB:PC9H_002284"/>
<feature type="region of interest" description="Disordered" evidence="1">
    <location>
        <begin position="42"/>
        <end position="129"/>
    </location>
</feature>
<organism evidence="2 3">
    <name type="scientific">Pleurotus ostreatus</name>
    <name type="common">Oyster mushroom</name>
    <name type="synonym">White-rot fungus</name>
    <dbReference type="NCBI Taxonomy" id="5322"/>
    <lineage>
        <taxon>Eukaryota</taxon>
        <taxon>Fungi</taxon>
        <taxon>Dikarya</taxon>
        <taxon>Basidiomycota</taxon>
        <taxon>Agaricomycotina</taxon>
        <taxon>Agaricomycetes</taxon>
        <taxon>Agaricomycetidae</taxon>
        <taxon>Agaricales</taxon>
        <taxon>Pleurotineae</taxon>
        <taxon>Pleurotaceae</taxon>
        <taxon>Pleurotus</taxon>
    </lineage>
</organism>
<dbReference type="AlphaFoldDB" id="A0A8H7DMY4"/>
<reference evidence="2" key="1">
    <citation type="submission" date="2019-07" db="EMBL/GenBank/DDBJ databases">
        <authorList>
            <person name="Palmer J.M."/>
        </authorList>
    </citation>
    <scope>NUCLEOTIDE SEQUENCE</scope>
    <source>
        <strain evidence="2">PC9</strain>
    </source>
</reference>
<proteinExistence type="predicted"/>
<name>A0A8H7DMY4_PLEOS</name>
<feature type="compositionally biased region" description="Acidic residues" evidence="1">
    <location>
        <begin position="95"/>
        <end position="107"/>
    </location>
</feature>
<evidence type="ECO:0000313" key="2">
    <source>
        <dbReference type="EMBL" id="KAF7419692.1"/>
    </source>
</evidence>
<dbReference type="Proteomes" id="UP000623687">
    <property type="component" value="Unassembled WGS sequence"/>
</dbReference>
<sequence>MTCDNVKAFRQEQGQKNRPHAYLPNGGIVRSVSVRFTLADFPQEETPLDSDLQTIEDEEGVGSDDSITCEENESDSDNESLETGDIAVEILEREEVSDDGNELDLNELDGSSGSDESLDRVSALSTLLA</sequence>
<dbReference type="EMBL" id="JACETU010000010">
    <property type="protein sequence ID" value="KAF7419692.1"/>
    <property type="molecule type" value="Genomic_DNA"/>
</dbReference>
<feature type="compositionally biased region" description="Acidic residues" evidence="1">
    <location>
        <begin position="42"/>
        <end position="82"/>
    </location>
</feature>
<dbReference type="GeneID" id="59372125"/>
<evidence type="ECO:0000256" key="1">
    <source>
        <dbReference type="SAM" id="MobiDB-lite"/>
    </source>
</evidence>
<evidence type="ECO:0000313" key="3">
    <source>
        <dbReference type="Proteomes" id="UP000623687"/>
    </source>
</evidence>
<accession>A0A8H7DMY4</accession>
<dbReference type="RefSeq" id="XP_036626546.1">
    <property type="nucleotide sequence ID" value="XM_036771925.1"/>
</dbReference>
<feature type="region of interest" description="Disordered" evidence="1">
    <location>
        <begin position="1"/>
        <end position="22"/>
    </location>
</feature>
<protein>
    <submittedName>
        <fullName evidence="2">Uncharacterized protein</fullName>
    </submittedName>
</protein>